<name>A0A7S3UZ61_9STRA</name>
<dbReference type="InterPro" id="IPR022617">
    <property type="entry name" value="Rad60/SUMO-like_dom"/>
</dbReference>
<dbReference type="AlphaFoldDB" id="A0A7S3UZ61"/>
<gene>
    <name evidence="2" type="ORF">ASTO00021_LOCUS12046</name>
</gene>
<feature type="domain" description="Ubiquitin-like" evidence="1">
    <location>
        <begin position="16"/>
        <end position="93"/>
    </location>
</feature>
<dbReference type="SUPFAM" id="SSF54236">
    <property type="entry name" value="Ubiquitin-like"/>
    <property type="match status" value="1"/>
</dbReference>
<dbReference type="CDD" id="cd01763">
    <property type="entry name" value="Ubl_SUMO_like"/>
    <property type="match status" value="1"/>
</dbReference>
<protein>
    <recommendedName>
        <fullName evidence="1">Ubiquitin-like domain-containing protein</fullName>
    </recommendedName>
</protein>
<organism evidence="2">
    <name type="scientific">Aplanochytrium stocchinoi</name>
    <dbReference type="NCBI Taxonomy" id="215587"/>
    <lineage>
        <taxon>Eukaryota</taxon>
        <taxon>Sar</taxon>
        <taxon>Stramenopiles</taxon>
        <taxon>Bigyra</taxon>
        <taxon>Labyrinthulomycetes</taxon>
        <taxon>Thraustochytrida</taxon>
        <taxon>Thraustochytriidae</taxon>
        <taxon>Aplanochytrium</taxon>
    </lineage>
</organism>
<sequence>MENESSANNAVKKPAIQLTFRIADGNERKVKMNVKPNTKFGKMFVKLAESLSVDGSTFRFLFDGNRINEMDTPESIEVEDGDMIDVVMEQQGGFRYFIFRS</sequence>
<evidence type="ECO:0000313" key="2">
    <source>
        <dbReference type="EMBL" id="CAE0441929.1"/>
    </source>
</evidence>
<reference evidence="2" key="1">
    <citation type="submission" date="2021-01" db="EMBL/GenBank/DDBJ databases">
        <authorList>
            <person name="Corre E."/>
            <person name="Pelletier E."/>
            <person name="Niang G."/>
            <person name="Scheremetjew M."/>
            <person name="Finn R."/>
            <person name="Kale V."/>
            <person name="Holt S."/>
            <person name="Cochrane G."/>
            <person name="Meng A."/>
            <person name="Brown T."/>
            <person name="Cohen L."/>
        </authorList>
    </citation>
    <scope>NUCLEOTIDE SEQUENCE</scope>
    <source>
        <strain evidence="2">GSBS06</strain>
    </source>
</reference>
<accession>A0A7S3UZ61</accession>
<dbReference type="Pfam" id="PF11976">
    <property type="entry name" value="Rad60-SLD"/>
    <property type="match status" value="1"/>
</dbReference>
<dbReference type="EMBL" id="HBIN01015881">
    <property type="protein sequence ID" value="CAE0441929.1"/>
    <property type="molecule type" value="Transcribed_RNA"/>
</dbReference>
<dbReference type="InterPro" id="IPR029071">
    <property type="entry name" value="Ubiquitin-like_domsf"/>
</dbReference>
<proteinExistence type="predicted"/>
<evidence type="ECO:0000259" key="1">
    <source>
        <dbReference type="PROSITE" id="PS50053"/>
    </source>
</evidence>
<dbReference type="InterPro" id="IPR000626">
    <property type="entry name" value="Ubiquitin-like_dom"/>
</dbReference>
<dbReference type="Gene3D" id="3.10.20.90">
    <property type="entry name" value="Phosphatidylinositol 3-kinase Catalytic Subunit, Chain A, domain 1"/>
    <property type="match status" value="1"/>
</dbReference>
<dbReference type="PANTHER" id="PTHR10562">
    <property type="entry name" value="SMALL UBIQUITIN-RELATED MODIFIER"/>
    <property type="match status" value="1"/>
</dbReference>
<dbReference type="PROSITE" id="PS50053">
    <property type="entry name" value="UBIQUITIN_2"/>
    <property type="match status" value="1"/>
</dbReference>